<keyword evidence="3" id="KW-1185">Reference proteome</keyword>
<feature type="non-terminal residue" evidence="2">
    <location>
        <position position="1"/>
    </location>
</feature>
<dbReference type="GO" id="GO:0005524">
    <property type="term" value="F:ATP binding"/>
    <property type="evidence" value="ECO:0007669"/>
    <property type="project" value="InterPro"/>
</dbReference>
<dbReference type="EMBL" id="KN823235">
    <property type="protein sequence ID" value="KIO19201.1"/>
    <property type="molecule type" value="Genomic_DNA"/>
</dbReference>
<dbReference type="PROSITE" id="PS50011">
    <property type="entry name" value="PROTEIN_KINASE_DOM"/>
    <property type="match status" value="1"/>
</dbReference>
<reference evidence="3" key="2">
    <citation type="submission" date="2015-01" db="EMBL/GenBank/DDBJ databases">
        <title>Evolutionary Origins and Diversification of the Mycorrhizal Mutualists.</title>
        <authorList>
            <consortium name="DOE Joint Genome Institute"/>
            <consortium name="Mycorrhizal Genomics Consortium"/>
            <person name="Kohler A."/>
            <person name="Kuo A."/>
            <person name="Nagy L.G."/>
            <person name="Floudas D."/>
            <person name="Copeland A."/>
            <person name="Barry K.W."/>
            <person name="Cichocki N."/>
            <person name="Veneault-Fourrey C."/>
            <person name="LaButti K."/>
            <person name="Lindquist E.A."/>
            <person name="Lipzen A."/>
            <person name="Lundell T."/>
            <person name="Morin E."/>
            <person name="Murat C."/>
            <person name="Riley R."/>
            <person name="Ohm R."/>
            <person name="Sun H."/>
            <person name="Tunlid A."/>
            <person name="Henrissat B."/>
            <person name="Grigoriev I.V."/>
            <person name="Hibbett D.S."/>
            <person name="Martin F."/>
        </authorList>
    </citation>
    <scope>NUCLEOTIDE SEQUENCE [LARGE SCALE GENOMIC DNA]</scope>
    <source>
        <strain evidence="3">MUT 4182</strain>
    </source>
</reference>
<dbReference type="Proteomes" id="UP000054248">
    <property type="component" value="Unassembled WGS sequence"/>
</dbReference>
<dbReference type="SUPFAM" id="SSF56112">
    <property type="entry name" value="Protein kinase-like (PK-like)"/>
    <property type="match status" value="1"/>
</dbReference>
<dbReference type="InterPro" id="IPR008266">
    <property type="entry name" value="Tyr_kinase_AS"/>
</dbReference>
<sequence>LQKTKREKRVWADMYHQYILPFFGVAEWEGQDALVSPWIPQNRALKHFEHLSETNRRPFQVTEAACGILHLHSKAIVHGDIRMGNILLSPDGEPLITDFGLSKPVLSSFDTEPSTAFERAGTMRWMAPELHLDQQPSRTKYSDVWAFACTVLELFSGKAPYSECREAGFYAKINDGEPPEIPSRLQQSMPALWQVLRGCWAKRPEDRPPMEVILTSLMMM</sequence>
<accession>A0A0C3Q638</accession>
<evidence type="ECO:0000313" key="2">
    <source>
        <dbReference type="EMBL" id="KIO19201.1"/>
    </source>
</evidence>
<evidence type="ECO:0000259" key="1">
    <source>
        <dbReference type="PROSITE" id="PS50011"/>
    </source>
</evidence>
<reference evidence="2 3" key="1">
    <citation type="submission" date="2014-04" db="EMBL/GenBank/DDBJ databases">
        <authorList>
            <consortium name="DOE Joint Genome Institute"/>
            <person name="Kuo A."/>
            <person name="Girlanda M."/>
            <person name="Perotto S."/>
            <person name="Kohler A."/>
            <person name="Nagy L.G."/>
            <person name="Floudas D."/>
            <person name="Copeland A."/>
            <person name="Barry K.W."/>
            <person name="Cichocki N."/>
            <person name="Veneault-Fourrey C."/>
            <person name="LaButti K."/>
            <person name="Lindquist E.A."/>
            <person name="Lipzen A."/>
            <person name="Lundell T."/>
            <person name="Morin E."/>
            <person name="Murat C."/>
            <person name="Sun H."/>
            <person name="Tunlid A."/>
            <person name="Henrissat B."/>
            <person name="Grigoriev I.V."/>
            <person name="Hibbett D.S."/>
            <person name="Martin F."/>
            <person name="Nordberg H.P."/>
            <person name="Cantor M.N."/>
            <person name="Hua S.X."/>
        </authorList>
    </citation>
    <scope>NUCLEOTIDE SEQUENCE [LARGE SCALE GENOMIC DNA]</scope>
    <source>
        <strain evidence="2 3">MUT 4182</strain>
    </source>
</reference>
<organism evidence="2 3">
    <name type="scientific">Tulasnella calospora MUT 4182</name>
    <dbReference type="NCBI Taxonomy" id="1051891"/>
    <lineage>
        <taxon>Eukaryota</taxon>
        <taxon>Fungi</taxon>
        <taxon>Dikarya</taxon>
        <taxon>Basidiomycota</taxon>
        <taxon>Agaricomycotina</taxon>
        <taxon>Agaricomycetes</taxon>
        <taxon>Cantharellales</taxon>
        <taxon>Tulasnellaceae</taxon>
        <taxon>Tulasnella</taxon>
    </lineage>
</organism>
<dbReference type="HOGENOM" id="CLU_000288_7_18_1"/>
<dbReference type="InterPro" id="IPR001245">
    <property type="entry name" value="Ser-Thr/Tyr_kinase_cat_dom"/>
</dbReference>
<proteinExistence type="predicted"/>
<dbReference type="Gene3D" id="1.10.510.10">
    <property type="entry name" value="Transferase(Phosphotransferase) domain 1"/>
    <property type="match status" value="1"/>
</dbReference>
<protein>
    <recommendedName>
        <fullName evidence="1">Protein kinase domain-containing protein</fullName>
    </recommendedName>
</protein>
<dbReference type="PANTHER" id="PTHR44329">
    <property type="entry name" value="SERINE/THREONINE-PROTEIN KINASE TNNI3K-RELATED"/>
    <property type="match status" value="1"/>
</dbReference>
<feature type="domain" description="Protein kinase" evidence="1">
    <location>
        <begin position="1"/>
        <end position="219"/>
    </location>
</feature>
<dbReference type="PIRSF" id="PIRSF000654">
    <property type="entry name" value="Integrin-linked_kinase"/>
    <property type="match status" value="1"/>
</dbReference>
<dbReference type="AlphaFoldDB" id="A0A0C3Q638"/>
<dbReference type="OrthoDB" id="4062651at2759"/>
<dbReference type="PROSITE" id="PS00109">
    <property type="entry name" value="PROTEIN_KINASE_TYR"/>
    <property type="match status" value="1"/>
</dbReference>
<dbReference type="InterPro" id="IPR000719">
    <property type="entry name" value="Prot_kinase_dom"/>
</dbReference>
<name>A0A0C3Q638_9AGAM</name>
<dbReference type="InterPro" id="IPR011009">
    <property type="entry name" value="Kinase-like_dom_sf"/>
</dbReference>
<dbReference type="InterPro" id="IPR051681">
    <property type="entry name" value="Ser/Thr_Kinases-Pseudokinases"/>
</dbReference>
<evidence type="ECO:0000313" key="3">
    <source>
        <dbReference type="Proteomes" id="UP000054248"/>
    </source>
</evidence>
<gene>
    <name evidence="2" type="ORF">M407DRAFT_83089</name>
</gene>
<dbReference type="STRING" id="1051891.A0A0C3Q638"/>
<dbReference type="GO" id="GO:0004674">
    <property type="term" value="F:protein serine/threonine kinase activity"/>
    <property type="evidence" value="ECO:0007669"/>
    <property type="project" value="TreeGrafter"/>
</dbReference>
<dbReference type="Pfam" id="PF07714">
    <property type="entry name" value="PK_Tyr_Ser-Thr"/>
    <property type="match status" value="1"/>
</dbReference>